<dbReference type="GO" id="GO:0003885">
    <property type="term" value="F:D-arabinono-1,4-lactone oxidase activity"/>
    <property type="evidence" value="ECO:0007669"/>
    <property type="project" value="TreeGrafter"/>
</dbReference>
<dbReference type="SUPFAM" id="SSF56176">
    <property type="entry name" value="FAD-binding/transporter-associated domain-like"/>
    <property type="match status" value="1"/>
</dbReference>
<organism evidence="3 4">
    <name type="scientific">Parvibium lacunae</name>
    <dbReference type="NCBI Taxonomy" id="1888893"/>
    <lineage>
        <taxon>Bacteria</taxon>
        <taxon>Pseudomonadati</taxon>
        <taxon>Pseudomonadota</taxon>
        <taxon>Betaproteobacteria</taxon>
        <taxon>Burkholderiales</taxon>
        <taxon>Alcaligenaceae</taxon>
        <taxon>Parvibium</taxon>
    </lineage>
</organism>
<evidence type="ECO:0000313" key="3">
    <source>
        <dbReference type="EMBL" id="RCS56678.1"/>
    </source>
</evidence>
<dbReference type="AlphaFoldDB" id="A0A368KZ71"/>
<protein>
    <submittedName>
        <fullName evidence="3">FAD-binding oxidoreductase</fullName>
    </submittedName>
</protein>
<dbReference type="Gene3D" id="3.30.465.10">
    <property type="match status" value="1"/>
</dbReference>
<dbReference type="InterPro" id="IPR016166">
    <property type="entry name" value="FAD-bd_PCMH"/>
</dbReference>
<keyword evidence="4" id="KW-1185">Reference proteome</keyword>
<dbReference type="Pfam" id="PF01565">
    <property type="entry name" value="FAD_binding_4"/>
    <property type="match status" value="1"/>
</dbReference>
<dbReference type="PANTHER" id="PTHR43762">
    <property type="entry name" value="L-GULONOLACTONE OXIDASE"/>
    <property type="match status" value="1"/>
</dbReference>
<dbReference type="Proteomes" id="UP000252357">
    <property type="component" value="Unassembled WGS sequence"/>
</dbReference>
<keyword evidence="1" id="KW-0285">Flavoprotein</keyword>
<dbReference type="InterPro" id="IPR036318">
    <property type="entry name" value="FAD-bd_PCMH-like_sf"/>
</dbReference>
<dbReference type="GO" id="GO:0071949">
    <property type="term" value="F:FAD binding"/>
    <property type="evidence" value="ECO:0007669"/>
    <property type="project" value="InterPro"/>
</dbReference>
<dbReference type="InterPro" id="IPR010031">
    <property type="entry name" value="FAD_lactone_oxidase-like"/>
</dbReference>
<evidence type="ECO:0000313" key="4">
    <source>
        <dbReference type="Proteomes" id="UP000252357"/>
    </source>
</evidence>
<name>A0A368KZ71_9BURK</name>
<evidence type="ECO:0000259" key="2">
    <source>
        <dbReference type="PROSITE" id="PS51387"/>
    </source>
</evidence>
<dbReference type="PROSITE" id="PS51387">
    <property type="entry name" value="FAD_PCMH"/>
    <property type="match status" value="1"/>
</dbReference>
<dbReference type="EMBL" id="QPGB01000006">
    <property type="protein sequence ID" value="RCS56678.1"/>
    <property type="molecule type" value="Genomic_DNA"/>
</dbReference>
<evidence type="ECO:0000256" key="1">
    <source>
        <dbReference type="ARBA" id="ARBA00022827"/>
    </source>
</evidence>
<proteinExistence type="predicted"/>
<accession>A0A368KZ71</accession>
<keyword evidence="1" id="KW-0274">FAD</keyword>
<dbReference type="InterPro" id="IPR016169">
    <property type="entry name" value="FAD-bd_PCMH_sub2"/>
</dbReference>
<reference evidence="3 4" key="1">
    <citation type="journal article" date="2018" name="Int. J. Syst. Evol. Microbiol.">
        <title>Parvibium lacunae gen. nov., sp. nov., a new member of the family Alcaligenaceae isolated from a freshwater pond.</title>
        <authorList>
            <person name="Chen W.M."/>
            <person name="Xie P.B."/>
            <person name="Hsu M.Y."/>
            <person name="Sheu S.Y."/>
        </authorList>
    </citation>
    <scope>NUCLEOTIDE SEQUENCE [LARGE SCALE GENOMIC DNA]</scope>
    <source>
        <strain evidence="3 4">KMB9</strain>
    </source>
</reference>
<dbReference type="PANTHER" id="PTHR43762:SF1">
    <property type="entry name" value="D-ARABINONO-1,4-LACTONE OXIDASE"/>
    <property type="match status" value="1"/>
</dbReference>
<gene>
    <name evidence="3" type="ORF">DU000_12025</name>
</gene>
<sequence>MKATQARLRAWGGVAEPITLCQQPTFSHQLGAALQRPAPSHLVVGNLRSYGDEVLNPDGHFIQTTHCDRVLHFDRRNGVVQVESGITLAALQRIIAPHGWMLPVTPGTALLTVGGAIANDVHGKNHHTAGTFGQHVRELGLVRSDGQVLRCGPTEQADWFAATLGGMGLTGAITEATLQLRPSGSGLLNIENHRFANLDGFFALDALHTPQHEYAVAWIDCAAQGRQLGRGIFSVADHQPSAGEVPPAVLPPSAAALRQRTVPCELPVSLINSLSLRPFNWFYYHRPGVGLPAHTQQSMYQWLYPLDRIQHWNRLYGRAGFVQFQCVIPPQHARDALQEMLTTIARSGTGSFLAVLKNFGNQRSPGLLSFPMPGTTLALDFPWQGQATATLLAQLHAINLAAKGRIYAAKDSHAPAHALAAGYPELATFSRYLDPKLQSRMRQRFGL</sequence>
<feature type="domain" description="FAD-binding PCMH-type" evidence="2">
    <location>
        <begin position="13"/>
        <end position="183"/>
    </location>
</feature>
<dbReference type="InterPro" id="IPR006094">
    <property type="entry name" value="Oxid_FAD_bind_N"/>
</dbReference>
<comment type="caution">
    <text evidence="3">The sequence shown here is derived from an EMBL/GenBank/DDBJ whole genome shotgun (WGS) entry which is preliminary data.</text>
</comment>